<keyword evidence="6" id="KW-1185">Reference proteome</keyword>
<dbReference type="Pfam" id="PF01494">
    <property type="entry name" value="FAD_binding_3"/>
    <property type="match status" value="1"/>
</dbReference>
<dbReference type="Gene3D" id="3.50.50.60">
    <property type="entry name" value="FAD/NAD(P)-binding domain"/>
    <property type="match status" value="1"/>
</dbReference>
<reference evidence="5" key="1">
    <citation type="journal article" date="2020" name="Phytopathology">
        <title>Genome sequence of the chestnut blight fungus Cryphonectria parasitica EP155: A fundamental resource for an archetypical invasive plant pathogen.</title>
        <authorList>
            <person name="Crouch J.A."/>
            <person name="Dawe A."/>
            <person name="Aerts A."/>
            <person name="Barry K."/>
            <person name="Churchill A.C.L."/>
            <person name="Grimwood J."/>
            <person name="Hillman B."/>
            <person name="Milgroom M.G."/>
            <person name="Pangilinan J."/>
            <person name="Smith M."/>
            <person name="Salamov A."/>
            <person name="Schmutz J."/>
            <person name="Yadav J."/>
            <person name="Grigoriev I.V."/>
            <person name="Nuss D."/>
        </authorList>
    </citation>
    <scope>NUCLEOTIDE SEQUENCE</scope>
    <source>
        <strain evidence="5">EP155</strain>
    </source>
</reference>
<keyword evidence="2" id="KW-0274">FAD</keyword>
<dbReference type="InterPro" id="IPR036188">
    <property type="entry name" value="FAD/NAD-bd_sf"/>
</dbReference>
<dbReference type="OrthoDB" id="655030at2759"/>
<dbReference type="Proteomes" id="UP000803844">
    <property type="component" value="Unassembled WGS sequence"/>
</dbReference>
<accession>A0A9P4XS43</accession>
<dbReference type="SUPFAM" id="SSF51905">
    <property type="entry name" value="FAD/NAD(P)-binding domain"/>
    <property type="match status" value="1"/>
</dbReference>
<dbReference type="Gene3D" id="3.30.9.10">
    <property type="entry name" value="D-Amino Acid Oxidase, subunit A, domain 2"/>
    <property type="match status" value="1"/>
</dbReference>
<keyword evidence="3" id="KW-0560">Oxidoreductase</keyword>
<gene>
    <name evidence="5" type="ORF">M406DRAFT_343596</name>
</gene>
<dbReference type="InterPro" id="IPR051704">
    <property type="entry name" value="FAD_aromatic-hydroxylase"/>
</dbReference>
<dbReference type="GO" id="GO:0071949">
    <property type="term" value="F:FAD binding"/>
    <property type="evidence" value="ECO:0007669"/>
    <property type="project" value="InterPro"/>
</dbReference>
<dbReference type="PANTHER" id="PTHR46865:SF2">
    <property type="entry name" value="MONOOXYGENASE"/>
    <property type="match status" value="1"/>
</dbReference>
<dbReference type="AlphaFoldDB" id="A0A9P4XS43"/>
<evidence type="ECO:0000313" key="5">
    <source>
        <dbReference type="EMBL" id="KAF3759961.1"/>
    </source>
</evidence>
<evidence type="ECO:0000256" key="3">
    <source>
        <dbReference type="ARBA" id="ARBA00023002"/>
    </source>
</evidence>
<comment type="caution">
    <text evidence="5">The sequence shown here is derived from an EMBL/GenBank/DDBJ whole genome shotgun (WGS) entry which is preliminary data.</text>
</comment>
<dbReference type="EMBL" id="MU032354">
    <property type="protein sequence ID" value="KAF3759961.1"/>
    <property type="molecule type" value="Genomic_DNA"/>
</dbReference>
<dbReference type="GO" id="GO:0016491">
    <property type="term" value="F:oxidoreductase activity"/>
    <property type="evidence" value="ECO:0007669"/>
    <property type="project" value="UniProtKB-KW"/>
</dbReference>
<keyword evidence="1" id="KW-0285">Flavoprotein</keyword>
<dbReference type="GeneID" id="63839019"/>
<dbReference type="InterPro" id="IPR002938">
    <property type="entry name" value="FAD-bd"/>
</dbReference>
<name>A0A9P4XS43_CRYP1</name>
<evidence type="ECO:0000256" key="1">
    <source>
        <dbReference type="ARBA" id="ARBA00022630"/>
    </source>
</evidence>
<dbReference type="PRINTS" id="PR00420">
    <property type="entry name" value="RNGMNOXGNASE"/>
</dbReference>
<feature type="domain" description="FAD-binding" evidence="4">
    <location>
        <begin position="6"/>
        <end position="360"/>
    </location>
</feature>
<dbReference type="RefSeq" id="XP_040770940.1">
    <property type="nucleotide sequence ID" value="XM_040921890.1"/>
</dbReference>
<evidence type="ECO:0000313" key="6">
    <source>
        <dbReference type="Proteomes" id="UP000803844"/>
    </source>
</evidence>
<evidence type="ECO:0000256" key="2">
    <source>
        <dbReference type="ARBA" id="ARBA00022827"/>
    </source>
</evidence>
<evidence type="ECO:0000259" key="4">
    <source>
        <dbReference type="Pfam" id="PF01494"/>
    </source>
</evidence>
<dbReference type="PANTHER" id="PTHR46865">
    <property type="entry name" value="OXIDOREDUCTASE-RELATED"/>
    <property type="match status" value="1"/>
</dbReference>
<organism evidence="5 6">
    <name type="scientific">Cryphonectria parasitica (strain ATCC 38755 / EP155)</name>
    <dbReference type="NCBI Taxonomy" id="660469"/>
    <lineage>
        <taxon>Eukaryota</taxon>
        <taxon>Fungi</taxon>
        <taxon>Dikarya</taxon>
        <taxon>Ascomycota</taxon>
        <taxon>Pezizomycotina</taxon>
        <taxon>Sordariomycetes</taxon>
        <taxon>Sordariomycetidae</taxon>
        <taxon>Diaporthales</taxon>
        <taxon>Cryphonectriaceae</taxon>
        <taxon>Cryphonectria-Endothia species complex</taxon>
        <taxon>Cryphonectria</taxon>
    </lineage>
</organism>
<sequence length="428" mass="46336">MSNNLRVLVVGASIAGPTAAYWFARAGAQVTIIERFPHLRKGGHNVDLRTSGLTVMRRMSGMEPAVRAVLHDMEGLSFVRDDGSPFAVMRATGDPNAQSVVSDYEIFRGDLAQVLYDLTKDDDRITYVFGEQVRAIQQHQGRAQATVEFANGLPAAEFDLVVACDGATSRTRAIGLGCGVRDHMVPLNSWAAFFTIGEDLLRGGKVGKAYSTVGGRFVAIGPDPAGGSKVGFMGIKPRDGTDATLAFREAAKKGEGALKAYMAERFRGAGWKADVVVDGMMKAEDFYASELVQVKAPTLSNGRFVLVGDAGYAPGPTGCGTSLALTGAYVLAGEINRHKGDVDAGLRAYEERMRPIIEDMQKIPPGVPGIMAPQTAWGIWVRNTLFMVVAWAMKFKRVFAWASRSFASSFGGDKYNLPEYEWQSLWQN</sequence>
<protein>
    <submittedName>
        <fullName evidence="5">FAD/NAD(P)-binding domain-containing protein</fullName>
    </submittedName>
</protein>
<proteinExistence type="predicted"/>